<organism evidence="1 2">
    <name type="scientific">Candidatus Anaerobutyricum stercoripullorum</name>
    <dbReference type="NCBI Taxonomy" id="2838456"/>
    <lineage>
        <taxon>Bacteria</taxon>
        <taxon>Bacillati</taxon>
        <taxon>Bacillota</taxon>
        <taxon>Clostridia</taxon>
        <taxon>Lachnospirales</taxon>
        <taxon>Lachnospiraceae</taxon>
        <taxon>Anaerobutyricum</taxon>
    </lineage>
</organism>
<dbReference type="Pfam" id="PF06940">
    <property type="entry name" value="DUF1287"/>
    <property type="match status" value="1"/>
</dbReference>
<reference evidence="1" key="2">
    <citation type="submission" date="2021-04" db="EMBL/GenBank/DDBJ databases">
        <authorList>
            <person name="Gilroy R."/>
        </authorList>
    </citation>
    <scope>NUCLEOTIDE SEQUENCE</scope>
    <source>
        <strain evidence="1">ChiSxjej3B15-1167</strain>
    </source>
</reference>
<dbReference type="PROSITE" id="PS51257">
    <property type="entry name" value="PROKAR_LIPOPROTEIN"/>
    <property type="match status" value="1"/>
</dbReference>
<evidence type="ECO:0000313" key="1">
    <source>
        <dbReference type="EMBL" id="HIX72980.1"/>
    </source>
</evidence>
<accession>A0A9D1X7P6</accession>
<evidence type="ECO:0000313" key="2">
    <source>
        <dbReference type="Proteomes" id="UP000886805"/>
    </source>
</evidence>
<gene>
    <name evidence="1" type="ORF">H9849_08160</name>
</gene>
<reference evidence="1" key="1">
    <citation type="journal article" date="2021" name="PeerJ">
        <title>Extensive microbial diversity within the chicken gut microbiome revealed by metagenomics and culture.</title>
        <authorList>
            <person name="Gilroy R."/>
            <person name="Ravi A."/>
            <person name="Getino M."/>
            <person name="Pursley I."/>
            <person name="Horton D.L."/>
            <person name="Alikhan N.F."/>
            <person name="Baker D."/>
            <person name="Gharbi K."/>
            <person name="Hall N."/>
            <person name="Watson M."/>
            <person name="Adriaenssens E.M."/>
            <person name="Foster-Nyarko E."/>
            <person name="Jarju S."/>
            <person name="Secka A."/>
            <person name="Antonio M."/>
            <person name="Oren A."/>
            <person name="Chaudhuri R.R."/>
            <person name="La Ragione R."/>
            <person name="Hildebrand F."/>
            <person name="Pallen M.J."/>
        </authorList>
    </citation>
    <scope>NUCLEOTIDE SEQUENCE</scope>
    <source>
        <strain evidence="1">ChiSxjej3B15-1167</strain>
    </source>
</reference>
<proteinExistence type="predicted"/>
<dbReference type="InterPro" id="IPR009706">
    <property type="entry name" value="DUF1287"/>
</dbReference>
<comment type="caution">
    <text evidence="1">The sequence shown here is derived from an EMBL/GenBank/DDBJ whole genome shotgun (WGS) entry which is preliminary data.</text>
</comment>
<dbReference type="Proteomes" id="UP000886805">
    <property type="component" value="Unassembled WGS sequence"/>
</dbReference>
<name>A0A9D1X7P6_9FIRM</name>
<dbReference type="AlphaFoldDB" id="A0A9D1X7P6"/>
<protein>
    <submittedName>
        <fullName evidence="1">DUF1287 domain-containing protein</fullName>
    </submittedName>
</protein>
<sequence>MTRKRWMTAAAVLLLVAAAGCLWFCRHYFIGTSSAPVKAKTNADFQIADIKSSVDKDGDGVDDQTDILAGAREYISTNPKYKSQYYNTGYPDDEYGVCTDVVANALRSAGYDLMELVDADIAANPQDYDIEEPDPNIDFRRVRNLDVYFTHTAIPLTTDIYDIDQWQGGDIVVFKKHIGIVSDKRNDDGVSYVIHHSNPFQAAYEEDILEKRDDLTAHYRISE</sequence>
<dbReference type="EMBL" id="DXEQ01000241">
    <property type="protein sequence ID" value="HIX72980.1"/>
    <property type="molecule type" value="Genomic_DNA"/>
</dbReference>